<dbReference type="Gene3D" id="3.30.40.10">
    <property type="entry name" value="Zinc/RING finger domain, C3HC4 (zinc finger)"/>
    <property type="match status" value="1"/>
</dbReference>
<evidence type="ECO:0000259" key="11">
    <source>
        <dbReference type="PROSITE" id="PS50089"/>
    </source>
</evidence>
<accession>A0A1Q3D5F4</accession>
<keyword evidence="4 9" id="KW-0863">Zinc-finger</keyword>
<sequence length="166" mass="17912">MRYVALYAAPTSLLSRSPPPSVSVSPTSNSPNITTQHSMLGSVILALFLPSAGMSAVFIVYICLLWYFTHTDSDSTLPVKAVAEKGLSASELDRLPKVTGKELASGTDCAVCLDEIESEQPARQVPGCNHGFHLQCVDTWLSKHSFCPLCRAKLDPHLLNAFDSTC</sequence>
<dbReference type="PROSITE" id="PS50089">
    <property type="entry name" value="ZF_RING_2"/>
    <property type="match status" value="1"/>
</dbReference>
<proteinExistence type="inferred from homology"/>
<gene>
    <name evidence="12" type="ORF">CFOL_v3_31121</name>
</gene>
<comment type="similarity">
    <text evidence="8">Belongs to the RING-type zinc finger family. ATL subfamily.</text>
</comment>
<evidence type="ECO:0000256" key="5">
    <source>
        <dbReference type="ARBA" id="ARBA00022833"/>
    </source>
</evidence>
<dbReference type="GO" id="GO:0016020">
    <property type="term" value="C:membrane"/>
    <property type="evidence" value="ECO:0007669"/>
    <property type="project" value="UniProtKB-SubCell"/>
</dbReference>
<dbReference type="InterPro" id="IPR013083">
    <property type="entry name" value="Znf_RING/FYVE/PHD"/>
</dbReference>
<dbReference type="STRING" id="3775.A0A1Q3D5F4"/>
<keyword evidence="7 10" id="KW-0472">Membrane</keyword>
<protein>
    <submittedName>
        <fullName evidence="12">Zf-RING_2 domain-containing protein</fullName>
    </submittedName>
</protein>
<dbReference type="InterPro" id="IPR001841">
    <property type="entry name" value="Znf_RING"/>
</dbReference>
<keyword evidence="5" id="KW-0862">Zinc</keyword>
<reference evidence="13" key="1">
    <citation type="submission" date="2016-04" db="EMBL/GenBank/DDBJ databases">
        <title>Cephalotus genome sequencing.</title>
        <authorList>
            <person name="Fukushima K."/>
            <person name="Hasebe M."/>
            <person name="Fang X."/>
        </authorList>
    </citation>
    <scope>NUCLEOTIDE SEQUENCE [LARGE SCALE GENOMIC DNA]</scope>
    <source>
        <strain evidence="13">cv. St1</strain>
    </source>
</reference>
<dbReference type="PANTHER" id="PTHR46539">
    <property type="entry name" value="E3 UBIQUITIN-PROTEIN LIGASE ATL42"/>
    <property type="match status" value="1"/>
</dbReference>
<dbReference type="EMBL" id="BDDD01004448">
    <property type="protein sequence ID" value="GAV87695.1"/>
    <property type="molecule type" value="Genomic_DNA"/>
</dbReference>
<dbReference type="SMART" id="SM00184">
    <property type="entry name" value="RING"/>
    <property type="match status" value="1"/>
</dbReference>
<keyword evidence="2 10" id="KW-0812">Transmembrane</keyword>
<dbReference type="GO" id="GO:0008270">
    <property type="term" value="F:zinc ion binding"/>
    <property type="evidence" value="ECO:0007669"/>
    <property type="project" value="UniProtKB-KW"/>
</dbReference>
<dbReference type="SUPFAM" id="SSF57850">
    <property type="entry name" value="RING/U-box"/>
    <property type="match status" value="1"/>
</dbReference>
<evidence type="ECO:0000256" key="10">
    <source>
        <dbReference type="SAM" id="Phobius"/>
    </source>
</evidence>
<keyword evidence="6 10" id="KW-1133">Transmembrane helix</keyword>
<evidence type="ECO:0000256" key="6">
    <source>
        <dbReference type="ARBA" id="ARBA00022989"/>
    </source>
</evidence>
<dbReference type="AlphaFoldDB" id="A0A1Q3D5F4"/>
<feature type="transmembrane region" description="Helical" evidence="10">
    <location>
        <begin position="39"/>
        <end position="68"/>
    </location>
</feature>
<evidence type="ECO:0000313" key="13">
    <source>
        <dbReference type="Proteomes" id="UP000187406"/>
    </source>
</evidence>
<evidence type="ECO:0000256" key="4">
    <source>
        <dbReference type="ARBA" id="ARBA00022771"/>
    </source>
</evidence>
<evidence type="ECO:0000313" key="12">
    <source>
        <dbReference type="EMBL" id="GAV87695.1"/>
    </source>
</evidence>
<name>A0A1Q3D5F4_CEPFO</name>
<organism evidence="12 13">
    <name type="scientific">Cephalotus follicularis</name>
    <name type="common">Albany pitcher plant</name>
    <dbReference type="NCBI Taxonomy" id="3775"/>
    <lineage>
        <taxon>Eukaryota</taxon>
        <taxon>Viridiplantae</taxon>
        <taxon>Streptophyta</taxon>
        <taxon>Embryophyta</taxon>
        <taxon>Tracheophyta</taxon>
        <taxon>Spermatophyta</taxon>
        <taxon>Magnoliopsida</taxon>
        <taxon>eudicotyledons</taxon>
        <taxon>Gunneridae</taxon>
        <taxon>Pentapetalae</taxon>
        <taxon>rosids</taxon>
        <taxon>fabids</taxon>
        <taxon>Oxalidales</taxon>
        <taxon>Cephalotaceae</taxon>
        <taxon>Cephalotus</taxon>
    </lineage>
</organism>
<evidence type="ECO:0000256" key="8">
    <source>
        <dbReference type="ARBA" id="ARBA00024209"/>
    </source>
</evidence>
<dbReference type="OrthoDB" id="8062037at2759"/>
<dbReference type="Pfam" id="PF13639">
    <property type="entry name" value="zf-RING_2"/>
    <property type="match status" value="1"/>
</dbReference>
<dbReference type="InParanoid" id="A0A1Q3D5F4"/>
<feature type="domain" description="RING-type" evidence="11">
    <location>
        <begin position="109"/>
        <end position="151"/>
    </location>
</feature>
<dbReference type="Proteomes" id="UP000187406">
    <property type="component" value="Unassembled WGS sequence"/>
</dbReference>
<evidence type="ECO:0000256" key="2">
    <source>
        <dbReference type="ARBA" id="ARBA00022692"/>
    </source>
</evidence>
<keyword evidence="3" id="KW-0479">Metal-binding</keyword>
<keyword evidence="13" id="KW-1185">Reference proteome</keyword>
<comment type="subcellular location">
    <subcellularLocation>
        <location evidence="1">Membrane</location>
    </subcellularLocation>
</comment>
<dbReference type="PANTHER" id="PTHR46539:SF2">
    <property type="entry name" value="RING-H2 FINGER PROTEIN ATL43"/>
    <property type="match status" value="1"/>
</dbReference>
<comment type="caution">
    <text evidence="12">The sequence shown here is derived from an EMBL/GenBank/DDBJ whole genome shotgun (WGS) entry which is preliminary data.</text>
</comment>
<evidence type="ECO:0000256" key="3">
    <source>
        <dbReference type="ARBA" id="ARBA00022723"/>
    </source>
</evidence>
<evidence type="ECO:0000256" key="9">
    <source>
        <dbReference type="PROSITE-ProRule" id="PRU00175"/>
    </source>
</evidence>
<evidence type="ECO:0000256" key="7">
    <source>
        <dbReference type="ARBA" id="ARBA00023136"/>
    </source>
</evidence>
<evidence type="ECO:0000256" key="1">
    <source>
        <dbReference type="ARBA" id="ARBA00004370"/>
    </source>
</evidence>